<dbReference type="GO" id="GO:0003677">
    <property type="term" value="F:DNA binding"/>
    <property type="evidence" value="ECO:0007669"/>
    <property type="project" value="UniProtKB-KW"/>
</dbReference>
<dbReference type="PANTHER" id="PTHR40661">
    <property type="match status" value="1"/>
</dbReference>
<dbReference type="InterPro" id="IPR015927">
    <property type="entry name" value="Peptidase_S24_S26A/B/C"/>
</dbReference>
<evidence type="ECO:0000313" key="5">
    <source>
        <dbReference type="EMBL" id="OCR31899.1"/>
    </source>
</evidence>
<protein>
    <submittedName>
        <fullName evidence="5">Transcriptional regulator</fullName>
    </submittedName>
</protein>
<feature type="domain" description="Peptidase S24/S26A/S26B/S26C" evidence="4">
    <location>
        <begin position="116"/>
        <end position="204"/>
    </location>
</feature>
<dbReference type="SUPFAM" id="SSF51306">
    <property type="entry name" value="LexA/Signal peptidase"/>
    <property type="match status" value="1"/>
</dbReference>
<dbReference type="InterPro" id="IPR001387">
    <property type="entry name" value="Cro/C1-type_HTH"/>
</dbReference>
<organism evidence="5 6">
    <name type="scientific">Bacteroides fragilis</name>
    <dbReference type="NCBI Taxonomy" id="817"/>
    <lineage>
        <taxon>Bacteria</taxon>
        <taxon>Pseudomonadati</taxon>
        <taxon>Bacteroidota</taxon>
        <taxon>Bacteroidia</taxon>
        <taxon>Bacteroidales</taxon>
        <taxon>Bacteroidaceae</taxon>
        <taxon>Bacteroides</taxon>
    </lineage>
</organism>
<dbReference type="InterPro" id="IPR036286">
    <property type="entry name" value="LexA/Signal_pep-like_sf"/>
</dbReference>
<dbReference type="Pfam" id="PF00717">
    <property type="entry name" value="Peptidase_S24"/>
    <property type="match status" value="1"/>
</dbReference>
<sequence>MVVKDKIQQYLDYKGISAYRLEADAGLSKGYWGKTKSISADVAMKISRIYGDMSIDWLFRDEGEMIKSDTHIQIINEPKAIEKKLTEQDVYLYDVSAAANLRMLFDNKQQNILGKISIPDMPKCDGAVYVTGDSMYPLLKSGDIVVYKELYDFNNVIFGEMYLVSFDLEGDEYLAVKYVNRSDKEGYIKLVSYNSHHDPKDIPLNCIRAMALVKLSIRKNTMV</sequence>
<proteinExistence type="predicted"/>
<dbReference type="CDD" id="cd06462">
    <property type="entry name" value="Peptidase_S24_S26"/>
    <property type="match status" value="1"/>
</dbReference>
<dbReference type="EMBL" id="LIDT01000023">
    <property type="protein sequence ID" value="OCR31899.1"/>
    <property type="molecule type" value="Genomic_DNA"/>
</dbReference>
<dbReference type="CDD" id="cd00093">
    <property type="entry name" value="HTH_XRE"/>
    <property type="match status" value="1"/>
</dbReference>
<evidence type="ECO:0000256" key="3">
    <source>
        <dbReference type="ARBA" id="ARBA00023163"/>
    </source>
</evidence>
<reference evidence="5 6" key="1">
    <citation type="journal article" date="2016" name="PLoS ONE">
        <title>Genomic Diversity of Enterotoxigenic Strains of Bacteroides fragilis.</title>
        <authorList>
            <person name="Pierce J.V."/>
            <person name="Bernstein H.D."/>
        </authorList>
    </citation>
    <scope>NUCLEOTIDE SEQUENCE [LARGE SCALE GENOMIC DNA]</scope>
    <source>
        <strain evidence="5 6">20793-3</strain>
    </source>
</reference>
<dbReference type="PANTHER" id="PTHR40661:SF1">
    <property type="entry name" value="HTH CRO_C1-TYPE DOMAIN-CONTAINING PROTEIN"/>
    <property type="match status" value="1"/>
</dbReference>
<dbReference type="RefSeq" id="WP_032579767.1">
    <property type="nucleotide sequence ID" value="NZ_LIDT01000023.1"/>
</dbReference>
<dbReference type="AlphaFoldDB" id="A0A853PTM8"/>
<evidence type="ECO:0000256" key="1">
    <source>
        <dbReference type="ARBA" id="ARBA00023015"/>
    </source>
</evidence>
<keyword evidence="2" id="KW-0238">DNA-binding</keyword>
<evidence type="ECO:0000256" key="2">
    <source>
        <dbReference type="ARBA" id="ARBA00023125"/>
    </source>
</evidence>
<evidence type="ECO:0000313" key="6">
    <source>
        <dbReference type="Proteomes" id="UP000093197"/>
    </source>
</evidence>
<name>A0A853PTM8_BACFG</name>
<keyword evidence="1" id="KW-0805">Transcription regulation</keyword>
<keyword evidence="3" id="KW-0804">Transcription</keyword>
<evidence type="ECO:0000259" key="4">
    <source>
        <dbReference type="Pfam" id="PF00717"/>
    </source>
</evidence>
<dbReference type="Proteomes" id="UP000093197">
    <property type="component" value="Unassembled WGS sequence"/>
</dbReference>
<dbReference type="Gene3D" id="2.10.109.10">
    <property type="entry name" value="Umud Fragment, subunit A"/>
    <property type="match status" value="1"/>
</dbReference>
<accession>A0A853PTM8</accession>
<gene>
    <name evidence="5" type="ORF">AC094_18900</name>
</gene>
<comment type="caution">
    <text evidence="5">The sequence shown here is derived from an EMBL/GenBank/DDBJ whole genome shotgun (WGS) entry which is preliminary data.</text>
</comment>